<dbReference type="InterPro" id="IPR032490">
    <property type="entry name" value="DUF5047"/>
</dbReference>
<sequence length="372" mass="40261">MRPVSDRFLAALRGSHRAVSQAFVVAPGQTGTSPTGTEIEILSGDVRFDAKAQVRGTLTLETSGADGFPQSATDALTPYGNEIFVRRGLDYGGGAIEWVSLGYYRIQSVEQDEAPFGPIRITGADRMQGIVDGRLSSPTQFGATQEYGTVLESMVWPVWGWADIEWDDDTDDEQIGRAVLAEEDRYAFLNELITSLGKVWYWDYRGVLVIKDAPTVVEPVWTCNEGADGVLVQLSRDLSREGVYNAVVATGETLDDTAPARGVVVDDDPASPTYWEGSFGRVPRYYSSPFLLTDAQAVSAATSILRQSLGVPFAVDFQSIVNPALTVGDAVTIVLGGEERVHVIDELTIPLSPAQAMTAITREQPFGEVGEL</sequence>
<dbReference type="Proteomes" id="UP001523216">
    <property type="component" value="Unassembled WGS sequence"/>
</dbReference>
<proteinExistence type="predicted"/>
<dbReference type="Pfam" id="PF16466">
    <property type="entry name" value="DUF5047"/>
    <property type="match status" value="1"/>
</dbReference>
<reference evidence="2 3" key="1">
    <citation type="submission" date="2022-06" db="EMBL/GenBank/DDBJ databases">
        <title>Actinoplanes abujensis sp. nov., isolated from Nigerian arid soil.</title>
        <authorList>
            <person name="Ding P."/>
        </authorList>
    </citation>
    <scope>NUCLEOTIDE SEQUENCE [LARGE SCALE GENOMIC DNA]</scope>
    <source>
        <strain evidence="3">TRM88002</strain>
    </source>
</reference>
<dbReference type="EMBL" id="JAMQOL010000031">
    <property type="protein sequence ID" value="MCM4080405.1"/>
    <property type="molecule type" value="Genomic_DNA"/>
</dbReference>
<protein>
    <submittedName>
        <fullName evidence="2">DUF5047 domain-containing protein</fullName>
    </submittedName>
</protein>
<dbReference type="RefSeq" id="WP_251800195.1">
    <property type="nucleotide sequence ID" value="NZ_JAMQOL010000031.1"/>
</dbReference>
<organism evidence="2 3">
    <name type="scientific">Paractinoplanes hotanensis</name>
    <dbReference type="NCBI Taxonomy" id="2906497"/>
    <lineage>
        <taxon>Bacteria</taxon>
        <taxon>Bacillati</taxon>
        <taxon>Actinomycetota</taxon>
        <taxon>Actinomycetes</taxon>
        <taxon>Micromonosporales</taxon>
        <taxon>Micromonosporaceae</taxon>
        <taxon>Paractinoplanes</taxon>
    </lineage>
</organism>
<evidence type="ECO:0000313" key="2">
    <source>
        <dbReference type="EMBL" id="MCM4080405.1"/>
    </source>
</evidence>
<gene>
    <name evidence="2" type="ORF">LXN57_22750</name>
</gene>
<keyword evidence="3" id="KW-1185">Reference proteome</keyword>
<accession>A0ABT0Y3J0</accession>
<evidence type="ECO:0000313" key="3">
    <source>
        <dbReference type="Proteomes" id="UP001523216"/>
    </source>
</evidence>
<feature type="domain" description="DUF5047" evidence="1">
    <location>
        <begin position="44"/>
        <end position="170"/>
    </location>
</feature>
<comment type="caution">
    <text evidence="2">The sequence shown here is derived from an EMBL/GenBank/DDBJ whole genome shotgun (WGS) entry which is preliminary data.</text>
</comment>
<name>A0ABT0Y3J0_9ACTN</name>
<evidence type="ECO:0000259" key="1">
    <source>
        <dbReference type="Pfam" id="PF16466"/>
    </source>
</evidence>